<accession>A0AAV3UPY3</accession>
<feature type="region of interest" description="Disordered" evidence="1">
    <location>
        <begin position="1"/>
        <end position="66"/>
    </location>
</feature>
<evidence type="ECO:0000313" key="4">
    <source>
        <dbReference type="Proteomes" id="UP001501729"/>
    </source>
</evidence>
<gene>
    <name evidence="3" type="ORF">GCM10025751_50780</name>
</gene>
<protein>
    <recommendedName>
        <fullName evidence="2">DUF8160 domain-containing protein</fullName>
    </recommendedName>
</protein>
<organism evidence="3 4">
    <name type="scientific">Haladaptatus pallidirubidus</name>
    <dbReference type="NCBI Taxonomy" id="1008152"/>
    <lineage>
        <taxon>Archaea</taxon>
        <taxon>Methanobacteriati</taxon>
        <taxon>Methanobacteriota</taxon>
        <taxon>Stenosarchaea group</taxon>
        <taxon>Halobacteria</taxon>
        <taxon>Halobacteriales</taxon>
        <taxon>Haladaptataceae</taxon>
        <taxon>Haladaptatus</taxon>
    </lineage>
</organism>
<dbReference type="GeneID" id="68617056"/>
<dbReference type="EMBL" id="BAABKX010000024">
    <property type="protein sequence ID" value="GAA5062915.1"/>
    <property type="molecule type" value="Genomic_DNA"/>
</dbReference>
<evidence type="ECO:0000313" key="3">
    <source>
        <dbReference type="EMBL" id="GAA5062915.1"/>
    </source>
</evidence>
<dbReference type="RefSeq" id="WP_227778590.1">
    <property type="nucleotide sequence ID" value="NZ_BAABKX010000024.1"/>
</dbReference>
<sequence length="128" mass="15074">MSDEELEERGSRLEQAMFGSQTEDQSKASESKEPKGVEEIEETEEAKETERDESRSKDDSTLVEETHDLHMYLPESRYQELMSFYKILDGEYYREHGKDLEKNRGYFDAVIATALTHEDEIRERLLDE</sequence>
<reference evidence="3 4" key="1">
    <citation type="journal article" date="2019" name="Int. J. Syst. Evol. Microbiol.">
        <title>The Global Catalogue of Microorganisms (GCM) 10K type strain sequencing project: providing services to taxonomists for standard genome sequencing and annotation.</title>
        <authorList>
            <consortium name="The Broad Institute Genomics Platform"/>
            <consortium name="The Broad Institute Genome Sequencing Center for Infectious Disease"/>
            <person name="Wu L."/>
            <person name="Ma J."/>
        </authorList>
    </citation>
    <scope>NUCLEOTIDE SEQUENCE [LARGE SCALE GENOMIC DNA]</scope>
    <source>
        <strain evidence="3 4">JCM 17504</strain>
    </source>
</reference>
<dbReference type="Proteomes" id="UP001501729">
    <property type="component" value="Unassembled WGS sequence"/>
</dbReference>
<dbReference type="Pfam" id="PF26492">
    <property type="entry name" value="DUF8160"/>
    <property type="match status" value="1"/>
</dbReference>
<dbReference type="AlphaFoldDB" id="A0AAV3UPY3"/>
<proteinExistence type="predicted"/>
<feature type="compositionally biased region" description="Basic and acidic residues" evidence="1">
    <location>
        <begin position="24"/>
        <end position="38"/>
    </location>
</feature>
<evidence type="ECO:0000256" key="1">
    <source>
        <dbReference type="SAM" id="MobiDB-lite"/>
    </source>
</evidence>
<name>A0AAV3UPY3_9EURY</name>
<dbReference type="InterPro" id="IPR058474">
    <property type="entry name" value="DUF8160"/>
</dbReference>
<keyword evidence="4" id="KW-1185">Reference proteome</keyword>
<evidence type="ECO:0000259" key="2">
    <source>
        <dbReference type="Pfam" id="PF26492"/>
    </source>
</evidence>
<comment type="caution">
    <text evidence="3">The sequence shown here is derived from an EMBL/GenBank/DDBJ whole genome shotgun (WGS) entry which is preliminary data.</text>
</comment>
<feature type="domain" description="DUF8160" evidence="2">
    <location>
        <begin position="21"/>
        <end position="117"/>
    </location>
</feature>
<feature type="compositionally biased region" description="Basic and acidic residues" evidence="1">
    <location>
        <begin position="46"/>
        <end position="66"/>
    </location>
</feature>